<comment type="caution">
    <text evidence="2">The sequence shown here is derived from an EMBL/GenBank/DDBJ whole genome shotgun (WGS) entry which is preliminary data.</text>
</comment>
<evidence type="ECO:0000259" key="1">
    <source>
        <dbReference type="Pfam" id="PF04542"/>
    </source>
</evidence>
<dbReference type="RefSeq" id="WP_160853093.1">
    <property type="nucleotide sequence ID" value="NZ_WUWG01000002.1"/>
</dbReference>
<dbReference type="InterPro" id="IPR007627">
    <property type="entry name" value="RNA_pol_sigma70_r2"/>
</dbReference>
<dbReference type="GO" id="GO:0006352">
    <property type="term" value="P:DNA-templated transcription initiation"/>
    <property type="evidence" value="ECO:0007669"/>
    <property type="project" value="InterPro"/>
</dbReference>
<evidence type="ECO:0000313" key="2">
    <source>
        <dbReference type="EMBL" id="MXU65009.1"/>
    </source>
</evidence>
<dbReference type="Pfam" id="PF04542">
    <property type="entry name" value="Sigma70_r2"/>
    <property type="match status" value="1"/>
</dbReference>
<sequence>MQVELEPKHVHIITSEAAAMARHLQRKLGLPVCEQEDLAQDLLVDLLRRLPAYDPAKGSLGAFSGLILRNQASRIAMKIVRERRAAGGFTVSLDAPVAEDDPRPLVEAISDTQGLAAWHGQHLSQAEKQQGRISLETALAQLPPPNITGTASVSVAGSYLHAHRPPANYLVKAAFGLSDPSRAPNAASKDI</sequence>
<name>A0A6B0TQP2_9RHOB</name>
<accession>A0A6B0TQP2</accession>
<organism evidence="2 3">
    <name type="scientific">Oceanomicrobium pacificus</name>
    <dbReference type="NCBI Taxonomy" id="2692916"/>
    <lineage>
        <taxon>Bacteria</taxon>
        <taxon>Pseudomonadati</taxon>
        <taxon>Pseudomonadota</taxon>
        <taxon>Alphaproteobacteria</taxon>
        <taxon>Rhodobacterales</taxon>
        <taxon>Paracoccaceae</taxon>
        <taxon>Oceanomicrobium</taxon>
    </lineage>
</organism>
<dbReference type="EMBL" id="WUWG01000002">
    <property type="protein sequence ID" value="MXU65009.1"/>
    <property type="molecule type" value="Genomic_DNA"/>
</dbReference>
<protein>
    <recommendedName>
        <fullName evidence="1">RNA polymerase sigma-70 region 2 domain-containing protein</fullName>
    </recommendedName>
</protein>
<dbReference type="GO" id="GO:0003700">
    <property type="term" value="F:DNA-binding transcription factor activity"/>
    <property type="evidence" value="ECO:0007669"/>
    <property type="project" value="InterPro"/>
</dbReference>
<gene>
    <name evidence="2" type="ORF">GSH16_06095</name>
</gene>
<evidence type="ECO:0000313" key="3">
    <source>
        <dbReference type="Proteomes" id="UP000436016"/>
    </source>
</evidence>
<dbReference type="Proteomes" id="UP000436016">
    <property type="component" value="Unassembled WGS sequence"/>
</dbReference>
<dbReference type="InterPro" id="IPR013325">
    <property type="entry name" value="RNA_pol_sigma_r2"/>
</dbReference>
<feature type="domain" description="RNA polymerase sigma-70 region 2" evidence="1">
    <location>
        <begin position="21"/>
        <end position="74"/>
    </location>
</feature>
<dbReference type="AlphaFoldDB" id="A0A6B0TQP2"/>
<dbReference type="SUPFAM" id="SSF88946">
    <property type="entry name" value="Sigma2 domain of RNA polymerase sigma factors"/>
    <property type="match status" value="1"/>
</dbReference>
<proteinExistence type="predicted"/>
<reference evidence="2 3" key="1">
    <citation type="submission" date="2019-12" db="EMBL/GenBank/DDBJ databases">
        <title>Strain KN286 was isolated from seawater, which was collected from Caroline Seamount in the tropical western Pacific.</title>
        <authorList>
            <person name="Wang Q."/>
        </authorList>
    </citation>
    <scope>NUCLEOTIDE SEQUENCE [LARGE SCALE GENOMIC DNA]</scope>
    <source>
        <strain evidence="2 3">KN286</strain>
    </source>
</reference>
<keyword evidence="3" id="KW-1185">Reference proteome</keyword>